<accession>A0A537JSU2</accession>
<dbReference type="InterPro" id="IPR010296">
    <property type="entry name" value="DUF899_thioredox"/>
</dbReference>
<name>A0A537JSU2_9BACT</name>
<sequence>MSLPKIVTREEWLVARKELLAREKQFDHERDELTEARRSLPMVRVEKEYVFEGPQGAVSLVELFEGRRQLIVYHLMFDPARNTACKHCSCVMDNLAGGLIHLAARDTSFAAVSRAPIPKIEAFKRRMQWNFPWVSSFKNDFNYDYHVTLDPDRGSTVYNYGRFDFRGELPGLSVFFRHDELILHSYSTYFRGLDMLLSMYHLLDRTPLGRQEDKGNSMAAGEDSWIRYHDAYGGEGNGTEACHHG</sequence>
<protein>
    <submittedName>
        <fullName evidence="1">DUF899 domain-containing protein</fullName>
    </submittedName>
</protein>
<dbReference type="Proteomes" id="UP000318509">
    <property type="component" value="Unassembled WGS sequence"/>
</dbReference>
<gene>
    <name evidence="1" type="ORF">E6H00_17890</name>
</gene>
<dbReference type="AlphaFoldDB" id="A0A537JSU2"/>
<evidence type="ECO:0000313" key="2">
    <source>
        <dbReference type="Proteomes" id="UP000318509"/>
    </source>
</evidence>
<dbReference type="Pfam" id="PF05988">
    <property type="entry name" value="DUF899"/>
    <property type="match status" value="1"/>
</dbReference>
<proteinExistence type="predicted"/>
<dbReference type="SUPFAM" id="SSF52833">
    <property type="entry name" value="Thioredoxin-like"/>
    <property type="match status" value="1"/>
</dbReference>
<organism evidence="1 2">
    <name type="scientific">Candidatus Segetimicrobium genomatis</name>
    <dbReference type="NCBI Taxonomy" id="2569760"/>
    <lineage>
        <taxon>Bacteria</taxon>
        <taxon>Bacillati</taxon>
        <taxon>Candidatus Sysuimicrobiota</taxon>
        <taxon>Candidatus Sysuimicrobiia</taxon>
        <taxon>Candidatus Sysuimicrobiales</taxon>
        <taxon>Candidatus Segetimicrobiaceae</taxon>
        <taxon>Candidatus Segetimicrobium</taxon>
    </lineage>
</organism>
<evidence type="ECO:0000313" key="1">
    <source>
        <dbReference type="EMBL" id="TMI86605.1"/>
    </source>
</evidence>
<reference evidence="1 2" key="1">
    <citation type="journal article" date="2019" name="Nat. Microbiol.">
        <title>Mediterranean grassland soil C-N compound turnover is dependent on rainfall and depth, and is mediated by genomically divergent microorganisms.</title>
        <authorList>
            <person name="Diamond S."/>
            <person name="Andeer P.F."/>
            <person name="Li Z."/>
            <person name="Crits-Christoph A."/>
            <person name="Burstein D."/>
            <person name="Anantharaman K."/>
            <person name="Lane K.R."/>
            <person name="Thomas B.C."/>
            <person name="Pan C."/>
            <person name="Northen T.R."/>
            <person name="Banfield J.F."/>
        </authorList>
    </citation>
    <scope>NUCLEOTIDE SEQUENCE [LARGE SCALE GENOMIC DNA]</scope>
    <source>
        <strain evidence="1">NP_3</strain>
    </source>
</reference>
<dbReference type="InterPro" id="IPR036249">
    <property type="entry name" value="Thioredoxin-like_sf"/>
</dbReference>
<comment type="caution">
    <text evidence="1">The sequence shown here is derived from an EMBL/GenBank/DDBJ whole genome shotgun (WGS) entry which is preliminary data.</text>
</comment>
<dbReference type="EMBL" id="VBAK01000195">
    <property type="protein sequence ID" value="TMI86605.1"/>
    <property type="molecule type" value="Genomic_DNA"/>
</dbReference>